<proteinExistence type="inferred from homology"/>
<dbReference type="Proteomes" id="UP000054926">
    <property type="component" value="Unassembled WGS sequence"/>
</dbReference>
<dbReference type="Pfam" id="PF25989">
    <property type="entry name" value="YknX_C"/>
    <property type="match status" value="1"/>
</dbReference>
<dbReference type="Gene3D" id="2.40.50.100">
    <property type="match status" value="1"/>
</dbReference>
<keyword evidence="2" id="KW-0472">Membrane</keyword>
<dbReference type="SUPFAM" id="SSF111369">
    <property type="entry name" value="HlyD-like secretion proteins"/>
    <property type="match status" value="1"/>
</dbReference>
<dbReference type="NCBIfam" id="TIGR01730">
    <property type="entry name" value="RND_mfp"/>
    <property type="match status" value="1"/>
</dbReference>
<dbReference type="RefSeq" id="WP_058509924.1">
    <property type="nucleotide sequence ID" value="NZ_DAIOMV010000006.1"/>
</dbReference>
<protein>
    <submittedName>
        <fullName evidence="4">Efflux protein</fullName>
    </submittedName>
</protein>
<feature type="transmembrane region" description="Helical" evidence="2">
    <location>
        <begin position="21"/>
        <end position="41"/>
    </location>
</feature>
<comment type="similarity">
    <text evidence="1">Belongs to the membrane fusion protein (MFP) (TC 8.A.1) family.</text>
</comment>
<dbReference type="PANTHER" id="PTHR30469">
    <property type="entry name" value="MULTIDRUG RESISTANCE PROTEIN MDTA"/>
    <property type="match status" value="1"/>
</dbReference>
<evidence type="ECO:0000256" key="1">
    <source>
        <dbReference type="ARBA" id="ARBA00009477"/>
    </source>
</evidence>
<dbReference type="AlphaFoldDB" id="A0A0W0ZG96"/>
<gene>
    <name evidence="4" type="ORF">Lste_0937</name>
</gene>
<comment type="caution">
    <text evidence="4">The sequence shown here is derived from an EMBL/GenBank/DDBJ whole genome shotgun (WGS) entry which is preliminary data.</text>
</comment>
<dbReference type="STRING" id="947033.Lste_0937"/>
<sequence>MSLRLIIRRVRNTLCSRYKTIGLSSTILTALSVYYIFYYHASISPPPPIKIVEVVTVTPSTIEKTIKLIGTIRPKHATILVAKGSGMLDTLMSSGQTVKKGDLIAKITNPDIERSYQLSKETEQLENTQYQRLKSLQKTGFVSAREVEEKKRIWIDSQKERARTKIELKNMRFYAPFDGVIGAFKIKEGAQVTEGVPIVTIYDPNSLSVEIDIPCTNNHAIAENQPIYIFNQRYHLNHVQKMIDDETHMCPADVDIQCTRCLIGASVSSQLVVNKKTETLIIPTQALFLKQGKTHVYKVVDKKIELIAVKTGIQEKDKVEIISGLKSGDQIVSKNPERLYPGLDVSIYKG</sequence>
<dbReference type="OrthoDB" id="9806939at2"/>
<name>A0A0W0ZG96_9GAMM</name>
<evidence type="ECO:0000256" key="2">
    <source>
        <dbReference type="SAM" id="Phobius"/>
    </source>
</evidence>
<feature type="domain" description="YknX-like C-terminal permuted SH3-like" evidence="3">
    <location>
        <begin position="281"/>
        <end position="346"/>
    </location>
</feature>
<dbReference type="Gene3D" id="2.40.420.20">
    <property type="match status" value="1"/>
</dbReference>
<evidence type="ECO:0000313" key="5">
    <source>
        <dbReference type="Proteomes" id="UP000054926"/>
    </source>
</evidence>
<keyword evidence="2" id="KW-1133">Transmembrane helix</keyword>
<organism evidence="4 5">
    <name type="scientific">Legionella steelei</name>
    <dbReference type="NCBI Taxonomy" id="947033"/>
    <lineage>
        <taxon>Bacteria</taxon>
        <taxon>Pseudomonadati</taxon>
        <taxon>Pseudomonadota</taxon>
        <taxon>Gammaproteobacteria</taxon>
        <taxon>Legionellales</taxon>
        <taxon>Legionellaceae</taxon>
        <taxon>Legionella</taxon>
    </lineage>
</organism>
<dbReference type="InterPro" id="IPR006143">
    <property type="entry name" value="RND_pump_MFP"/>
</dbReference>
<dbReference type="GO" id="GO:1990281">
    <property type="term" value="C:efflux pump complex"/>
    <property type="evidence" value="ECO:0007669"/>
    <property type="project" value="TreeGrafter"/>
</dbReference>
<reference evidence="4 5" key="1">
    <citation type="submission" date="2015-11" db="EMBL/GenBank/DDBJ databases">
        <title>Genomic analysis of 38 Legionella species identifies large and diverse effector repertoires.</title>
        <authorList>
            <person name="Burstein D."/>
            <person name="Amaro F."/>
            <person name="Zusman T."/>
            <person name="Lifshitz Z."/>
            <person name="Cohen O."/>
            <person name="Gilbert J.A."/>
            <person name="Pupko T."/>
            <person name="Shuman H.A."/>
            <person name="Segal G."/>
        </authorList>
    </citation>
    <scope>NUCLEOTIDE SEQUENCE [LARGE SCALE GENOMIC DNA]</scope>
    <source>
        <strain evidence="4 5">IMVS3376</strain>
    </source>
</reference>
<dbReference type="PANTHER" id="PTHR30469:SF37">
    <property type="entry name" value="RAGD PROTEIN"/>
    <property type="match status" value="1"/>
</dbReference>
<dbReference type="Gene3D" id="2.40.30.170">
    <property type="match status" value="1"/>
</dbReference>
<evidence type="ECO:0000313" key="4">
    <source>
        <dbReference type="EMBL" id="KTD67779.1"/>
    </source>
</evidence>
<dbReference type="InterPro" id="IPR058637">
    <property type="entry name" value="YknX-like_C"/>
</dbReference>
<dbReference type="PATRIC" id="fig|947033.5.peg.1000"/>
<keyword evidence="5" id="KW-1185">Reference proteome</keyword>
<dbReference type="Gene3D" id="1.10.287.470">
    <property type="entry name" value="Helix hairpin bin"/>
    <property type="match status" value="1"/>
</dbReference>
<evidence type="ECO:0000259" key="3">
    <source>
        <dbReference type="Pfam" id="PF25989"/>
    </source>
</evidence>
<accession>A0A0W0ZG96</accession>
<keyword evidence="2" id="KW-0812">Transmembrane</keyword>
<dbReference type="GO" id="GO:0015562">
    <property type="term" value="F:efflux transmembrane transporter activity"/>
    <property type="evidence" value="ECO:0007669"/>
    <property type="project" value="TreeGrafter"/>
</dbReference>
<dbReference type="EMBL" id="LNYY01000019">
    <property type="protein sequence ID" value="KTD67779.1"/>
    <property type="molecule type" value="Genomic_DNA"/>
</dbReference>